<dbReference type="OrthoDB" id="1306014at2759"/>
<dbReference type="SMART" id="SM00355">
    <property type="entry name" value="ZnF_C2H2"/>
    <property type="match status" value="2"/>
</dbReference>
<dbReference type="CDD" id="cd20908">
    <property type="entry name" value="SUF4-like"/>
    <property type="match status" value="1"/>
</dbReference>
<dbReference type="AlphaFoldDB" id="A0A5N5TIE6"/>
<name>A0A5N5TIE6_9CRUS</name>
<dbReference type="Proteomes" id="UP000326759">
    <property type="component" value="Unassembled WGS sequence"/>
</dbReference>
<evidence type="ECO:0000256" key="1">
    <source>
        <dbReference type="ARBA" id="ARBA00004123"/>
    </source>
</evidence>
<dbReference type="PROSITE" id="PS00028">
    <property type="entry name" value="ZINC_FINGER_C2H2_1"/>
    <property type="match status" value="2"/>
</dbReference>
<protein>
    <submittedName>
        <fullName evidence="9">BUB3-interacting and GLEBS motif-containing protein</fullName>
    </submittedName>
</protein>
<keyword evidence="4" id="KW-0862">Zinc</keyword>
<evidence type="ECO:0000256" key="7">
    <source>
        <dbReference type="SAM" id="MobiDB-lite"/>
    </source>
</evidence>
<dbReference type="PROSITE" id="PS50808">
    <property type="entry name" value="ZF_BED"/>
    <property type="match status" value="1"/>
</dbReference>
<keyword evidence="5" id="KW-0539">Nucleus</keyword>
<organism evidence="9 10">
    <name type="scientific">Armadillidium nasatum</name>
    <dbReference type="NCBI Taxonomy" id="96803"/>
    <lineage>
        <taxon>Eukaryota</taxon>
        <taxon>Metazoa</taxon>
        <taxon>Ecdysozoa</taxon>
        <taxon>Arthropoda</taxon>
        <taxon>Crustacea</taxon>
        <taxon>Multicrustacea</taxon>
        <taxon>Malacostraca</taxon>
        <taxon>Eumalacostraca</taxon>
        <taxon>Peracarida</taxon>
        <taxon>Isopoda</taxon>
        <taxon>Oniscidea</taxon>
        <taxon>Crinocheta</taxon>
        <taxon>Armadillidiidae</taxon>
        <taxon>Armadillidium</taxon>
    </lineage>
</organism>
<evidence type="ECO:0000256" key="2">
    <source>
        <dbReference type="ARBA" id="ARBA00022723"/>
    </source>
</evidence>
<dbReference type="EMBL" id="SEYY01001986">
    <property type="protein sequence ID" value="KAB7505005.1"/>
    <property type="molecule type" value="Genomic_DNA"/>
</dbReference>
<comment type="caution">
    <text evidence="9">The sequence shown here is derived from an EMBL/GenBank/DDBJ whole genome shotgun (WGS) entry which is preliminary data.</text>
</comment>
<accession>A0A5N5TIE6</accession>
<feature type="compositionally biased region" description="Pro residues" evidence="7">
    <location>
        <begin position="123"/>
        <end position="140"/>
    </location>
</feature>
<dbReference type="InterPro" id="IPR003656">
    <property type="entry name" value="Znf_BED"/>
</dbReference>
<feature type="domain" description="BED-type" evidence="8">
    <location>
        <begin position="6"/>
        <end position="65"/>
    </location>
</feature>
<gene>
    <name evidence="9" type="ORF">Anas_13720</name>
</gene>
<reference evidence="9 10" key="1">
    <citation type="journal article" date="2019" name="PLoS Biol.">
        <title>Sex chromosomes control vertical transmission of feminizing Wolbachia symbionts in an isopod.</title>
        <authorList>
            <person name="Becking T."/>
            <person name="Chebbi M.A."/>
            <person name="Giraud I."/>
            <person name="Moumen B."/>
            <person name="Laverre T."/>
            <person name="Caubet Y."/>
            <person name="Peccoud J."/>
            <person name="Gilbert C."/>
            <person name="Cordaux R."/>
        </authorList>
    </citation>
    <scope>NUCLEOTIDE SEQUENCE [LARGE SCALE GENOMIC DNA]</scope>
    <source>
        <strain evidence="9">ANa2</strain>
        <tissue evidence="9">Whole body excluding digestive tract and cuticle</tissue>
    </source>
</reference>
<evidence type="ECO:0000313" key="9">
    <source>
        <dbReference type="EMBL" id="KAB7505005.1"/>
    </source>
</evidence>
<proteinExistence type="predicted"/>
<evidence type="ECO:0000256" key="3">
    <source>
        <dbReference type="ARBA" id="ARBA00022771"/>
    </source>
</evidence>
<dbReference type="PANTHER" id="PTHR23215">
    <property type="entry name" value="ZINC FINGER PROTEIN 207"/>
    <property type="match status" value="1"/>
</dbReference>
<keyword evidence="2" id="KW-0479">Metal-binding</keyword>
<sequence length="460" mass="49221">MGRKKKKQTKPWCWYCNREFDDEKILIQHQKAKHFKCPSCHKKLYTGPGLSIHCMQVHKETIDKVPNSLPSRNNIEIEIYGMEGIPEEDLKEHERQKQGKVGPGGKRGLSEDEDSQDGMIQGPPNPQPPQGAAIPPPGHVGPPVHLGMKPPGPMLGPMMGPMGPMGHMPPYMGGPGGMVGPPMVPMGGPLQPPGAGGHVAVNTPVTSQPPNKPLFPSAVQVSTGNHMGQLKPAFPAYSQASNINPGPPGASGVPGMPGCGPNFPVSQASSLSSHDTKSMEAKKPNLITTVSGNSRIIHPEEDISLEERRAKLPRYNIHAPGVTFLQPTGPVTATAMRPPPHGGVVVEAPPMVSASHMVSAGPMVSMAGPGGLIPAGAIVSVSMPQTIIRPAMQVMSSAPIMTAMPMPTAVPSLPIGGMRPPMGIPQVNEYRNITIRFHRAYDFYNLHVRHLVFFIYRQKF</sequence>
<dbReference type="GO" id="GO:0003677">
    <property type="term" value="F:DNA binding"/>
    <property type="evidence" value="ECO:0007669"/>
    <property type="project" value="InterPro"/>
</dbReference>
<dbReference type="PANTHER" id="PTHR23215:SF0">
    <property type="entry name" value="BUB3-INTERACTING AND GLEBS MOTIF-CONTAINING PROTEIN ZNF207"/>
    <property type="match status" value="1"/>
</dbReference>
<feature type="region of interest" description="Disordered" evidence="7">
    <location>
        <begin position="91"/>
        <end position="145"/>
    </location>
</feature>
<keyword evidence="10" id="KW-1185">Reference proteome</keyword>
<evidence type="ECO:0000256" key="6">
    <source>
        <dbReference type="PROSITE-ProRule" id="PRU00027"/>
    </source>
</evidence>
<comment type="subcellular location">
    <subcellularLocation>
        <location evidence="1">Nucleus</location>
    </subcellularLocation>
</comment>
<evidence type="ECO:0000256" key="4">
    <source>
        <dbReference type="ARBA" id="ARBA00022833"/>
    </source>
</evidence>
<evidence type="ECO:0000256" key="5">
    <source>
        <dbReference type="ARBA" id="ARBA00023242"/>
    </source>
</evidence>
<dbReference type="InterPro" id="IPR013087">
    <property type="entry name" value="Znf_C2H2_type"/>
</dbReference>
<evidence type="ECO:0000259" key="8">
    <source>
        <dbReference type="PROSITE" id="PS50808"/>
    </source>
</evidence>
<dbReference type="GO" id="GO:0008270">
    <property type="term" value="F:zinc ion binding"/>
    <property type="evidence" value="ECO:0007669"/>
    <property type="project" value="UniProtKB-KW"/>
</dbReference>
<dbReference type="GO" id="GO:0005634">
    <property type="term" value="C:nucleus"/>
    <property type="evidence" value="ECO:0007669"/>
    <property type="project" value="UniProtKB-SubCell"/>
</dbReference>
<evidence type="ECO:0000313" key="10">
    <source>
        <dbReference type="Proteomes" id="UP000326759"/>
    </source>
</evidence>
<keyword evidence="3 6" id="KW-0863">Zinc-finger</keyword>